<dbReference type="InterPro" id="IPR039315">
    <property type="entry name" value="CheW"/>
</dbReference>
<reference evidence="3 4" key="1">
    <citation type="submission" date="2016-10" db="EMBL/GenBank/DDBJ databases">
        <authorList>
            <person name="de Groot N.N."/>
        </authorList>
    </citation>
    <scope>NUCLEOTIDE SEQUENCE [LARGE SCALE GENOMIC DNA]</scope>
    <source>
        <strain evidence="3 4">CGMCC 1.10331</strain>
    </source>
</reference>
<feature type="domain" description="CheW-like" evidence="2">
    <location>
        <begin position="37"/>
        <end position="173"/>
    </location>
</feature>
<evidence type="ECO:0000313" key="4">
    <source>
        <dbReference type="Proteomes" id="UP000236740"/>
    </source>
</evidence>
<dbReference type="PANTHER" id="PTHR22617:SF23">
    <property type="entry name" value="CHEMOTAXIS PROTEIN CHEW"/>
    <property type="match status" value="1"/>
</dbReference>
<organism evidence="3 4">
    <name type="scientific">Halobellus limi</name>
    <dbReference type="NCBI Taxonomy" id="699433"/>
    <lineage>
        <taxon>Archaea</taxon>
        <taxon>Methanobacteriati</taxon>
        <taxon>Methanobacteriota</taxon>
        <taxon>Stenosarchaea group</taxon>
        <taxon>Halobacteria</taxon>
        <taxon>Halobacteriales</taxon>
        <taxon>Haloferacaceae</taxon>
        <taxon>Halobellus</taxon>
    </lineage>
</organism>
<gene>
    <name evidence="3" type="ORF">SAMN04488133_2142</name>
</gene>
<accession>A0A1H5ZSH0</accession>
<evidence type="ECO:0000259" key="2">
    <source>
        <dbReference type="PROSITE" id="PS50851"/>
    </source>
</evidence>
<dbReference type="InterPro" id="IPR036061">
    <property type="entry name" value="CheW-like_dom_sf"/>
</dbReference>
<dbReference type="AlphaFoldDB" id="A0A1H5ZSH0"/>
<evidence type="ECO:0000313" key="3">
    <source>
        <dbReference type="EMBL" id="SEG38944.1"/>
    </source>
</evidence>
<dbReference type="InterPro" id="IPR002545">
    <property type="entry name" value="CheW-lke_dom"/>
</dbReference>
<dbReference type="SUPFAM" id="SSF50341">
    <property type="entry name" value="CheW-like"/>
    <property type="match status" value="1"/>
</dbReference>
<feature type="region of interest" description="Disordered" evidence="1">
    <location>
        <begin position="13"/>
        <end position="32"/>
    </location>
</feature>
<keyword evidence="4" id="KW-1185">Reference proteome</keyword>
<dbReference type="GO" id="GO:0006935">
    <property type="term" value="P:chemotaxis"/>
    <property type="evidence" value="ECO:0007669"/>
    <property type="project" value="InterPro"/>
</dbReference>
<evidence type="ECO:0000256" key="1">
    <source>
        <dbReference type="SAM" id="MobiDB-lite"/>
    </source>
</evidence>
<dbReference type="SMART" id="SM00260">
    <property type="entry name" value="CheW"/>
    <property type="match status" value="1"/>
</dbReference>
<dbReference type="Gene3D" id="2.40.50.180">
    <property type="entry name" value="CheA-289, Domain 4"/>
    <property type="match status" value="1"/>
</dbReference>
<dbReference type="Pfam" id="PF01584">
    <property type="entry name" value="CheW"/>
    <property type="match status" value="1"/>
</dbReference>
<dbReference type="EMBL" id="FNVN01000002">
    <property type="protein sequence ID" value="SEG38944.1"/>
    <property type="molecule type" value="Genomic_DNA"/>
</dbReference>
<sequence>MTLVGVAGDATMSQEQPVAAGASDPAATDDGDATARQMQVLEFELGGETYCVDIDYVSEIVDRGSLTSVPNAPEFVEGVMDLRGRTTSIVNPKTLLNVGETGEASRIVIFDAKQFEDEAAIGWLVDEVDQVLRVSMDDVEDPPMERSDFIEGIVRREDELVVWISPTKTESAA</sequence>
<proteinExistence type="predicted"/>
<dbReference type="GO" id="GO:0005829">
    <property type="term" value="C:cytosol"/>
    <property type="evidence" value="ECO:0007669"/>
    <property type="project" value="TreeGrafter"/>
</dbReference>
<dbReference type="Proteomes" id="UP000236740">
    <property type="component" value="Unassembled WGS sequence"/>
</dbReference>
<dbReference type="PROSITE" id="PS50851">
    <property type="entry name" value="CHEW"/>
    <property type="match status" value="1"/>
</dbReference>
<protein>
    <submittedName>
        <fullName evidence="3">Purine-binding chemotaxis protein CheW</fullName>
    </submittedName>
</protein>
<dbReference type="Gene3D" id="2.30.30.40">
    <property type="entry name" value="SH3 Domains"/>
    <property type="match status" value="1"/>
</dbReference>
<dbReference type="PANTHER" id="PTHR22617">
    <property type="entry name" value="CHEMOTAXIS SENSOR HISTIDINE KINASE-RELATED"/>
    <property type="match status" value="1"/>
</dbReference>
<dbReference type="GO" id="GO:0007165">
    <property type="term" value="P:signal transduction"/>
    <property type="evidence" value="ECO:0007669"/>
    <property type="project" value="InterPro"/>
</dbReference>
<name>A0A1H5ZSH0_9EURY</name>